<comment type="caution">
    <text evidence="2">The sequence shown here is derived from an EMBL/GenBank/DDBJ whole genome shotgun (WGS) entry which is preliminary data.</text>
</comment>
<dbReference type="PATRIC" id="fig|1396.433.peg.1081"/>
<organism evidence="2 3">
    <name type="scientific">Bacillus wiedmannii</name>
    <dbReference type="NCBI Taxonomy" id="1890302"/>
    <lineage>
        <taxon>Bacteria</taxon>
        <taxon>Bacillati</taxon>
        <taxon>Bacillota</taxon>
        <taxon>Bacilli</taxon>
        <taxon>Bacillales</taxon>
        <taxon>Bacillaceae</taxon>
        <taxon>Bacillus</taxon>
        <taxon>Bacillus cereus group</taxon>
    </lineage>
</organism>
<protein>
    <submittedName>
        <fullName evidence="2">Inosine-uridine preferring nucleoside hydrolase</fullName>
        <ecNumber evidence="2">3.2.2.1</ecNumber>
    </submittedName>
</protein>
<keyword evidence="2" id="KW-0326">Glycosidase</keyword>
<reference evidence="3" key="2">
    <citation type="submission" date="2015-04" db="EMBL/GenBank/DDBJ databases">
        <title>Draft Genome Sequences of Eight Spore-Forming Food Isolates of Bacillus cereus Genome sequencing.</title>
        <authorList>
            <person name="Krawcyk A.O."/>
            <person name="de Jong A."/>
            <person name="Eijlander R.T."/>
            <person name="Berendsen E.M."/>
            <person name="Holsappel S."/>
            <person name="Wells-Bennik M."/>
            <person name="Kuipers O.P."/>
        </authorList>
    </citation>
    <scope>NUCLEOTIDE SEQUENCE [LARGE SCALE GENOMIC DNA]</scope>
    <source>
        <strain evidence="3">B4147</strain>
    </source>
</reference>
<dbReference type="EMBL" id="LCYN01000039">
    <property type="protein sequence ID" value="KKZ90945.1"/>
    <property type="molecule type" value="Genomic_DNA"/>
</dbReference>
<evidence type="ECO:0000259" key="1">
    <source>
        <dbReference type="Pfam" id="PF01156"/>
    </source>
</evidence>
<name>A0A0G8BTU2_9BACI</name>
<reference evidence="2 3" key="1">
    <citation type="journal article" date="2015" name="Genome Announc.">
        <title>Next-Generation Whole-Genome Sequencing of Eight Strains of Bacillus cereus, Isolated from Food.</title>
        <authorList>
            <person name="Krawczyk A.O."/>
            <person name="de Jong A."/>
            <person name="Eijlander R.T."/>
            <person name="Berendsen E.M."/>
            <person name="Holsappel S."/>
            <person name="Wells-Bennik M.H."/>
            <person name="Kuipers O.P."/>
        </authorList>
    </citation>
    <scope>NUCLEOTIDE SEQUENCE [LARGE SCALE GENOMIC DNA]</scope>
    <source>
        <strain evidence="2 3">B4147</strain>
    </source>
</reference>
<gene>
    <name evidence="2" type="ORF">B4147_0308</name>
</gene>
<dbReference type="InterPro" id="IPR036452">
    <property type="entry name" value="Ribo_hydro-like"/>
</dbReference>
<proteinExistence type="predicted"/>
<dbReference type="Proteomes" id="UP000035350">
    <property type="component" value="Unassembled WGS sequence"/>
</dbReference>
<evidence type="ECO:0000313" key="2">
    <source>
        <dbReference type="EMBL" id="KKZ90945.1"/>
    </source>
</evidence>
<dbReference type="Pfam" id="PF01156">
    <property type="entry name" value="IU_nuc_hydro"/>
    <property type="match status" value="1"/>
</dbReference>
<dbReference type="EC" id="3.2.2.1" evidence="2"/>
<keyword evidence="2" id="KW-0378">Hydrolase</keyword>
<dbReference type="InterPro" id="IPR001910">
    <property type="entry name" value="Inosine/uridine_hydrolase_dom"/>
</dbReference>
<accession>A0A0G8BTU2</accession>
<dbReference type="Gene3D" id="3.90.245.10">
    <property type="entry name" value="Ribonucleoside hydrolase-like"/>
    <property type="match status" value="1"/>
</dbReference>
<dbReference type="GO" id="GO:0008477">
    <property type="term" value="F:purine nucleosidase activity"/>
    <property type="evidence" value="ECO:0007669"/>
    <property type="project" value="UniProtKB-EC"/>
</dbReference>
<sequence>MGKKVLFFGDFGIDDTIAIIYAHLIDKIDVIGIVADYGNVPQAEVVRNVRFLLKV</sequence>
<dbReference type="SUPFAM" id="SSF53590">
    <property type="entry name" value="Nucleoside hydrolase"/>
    <property type="match status" value="1"/>
</dbReference>
<feature type="domain" description="Inosine/uridine-preferring nucleoside hydrolase" evidence="1">
    <location>
        <begin position="6"/>
        <end position="54"/>
    </location>
</feature>
<dbReference type="AlphaFoldDB" id="A0A0G8BTU2"/>
<evidence type="ECO:0000313" key="3">
    <source>
        <dbReference type="Proteomes" id="UP000035350"/>
    </source>
</evidence>